<dbReference type="PROSITE" id="PS51257">
    <property type="entry name" value="PROKAR_LIPOPROTEIN"/>
    <property type="match status" value="1"/>
</dbReference>
<dbReference type="AlphaFoldDB" id="A0AB39YTH1"/>
<evidence type="ECO:0000256" key="2">
    <source>
        <dbReference type="SAM" id="MobiDB-lite"/>
    </source>
</evidence>
<dbReference type="RefSeq" id="WP_089593501.1">
    <property type="nucleotide sequence ID" value="NZ_CP165735.1"/>
</dbReference>
<proteinExistence type="predicted"/>
<accession>A0AB39YTH1</accession>
<dbReference type="EMBL" id="CP165735">
    <property type="protein sequence ID" value="XDV72237.1"/>
    <property type="molecule type" value="Genomic_DNA"/>
</dbReference>
<protein>
    <submittedName>
        <fullName evidence="5">Substrate-binding periplasmic protein</fullName>
    </submittedName>
</protein>
<dbReference type="SUPFAM" id="SSF53850">
    <property type="entry name" value="Periplasmic binding protein-like II"/>
    <property type="match status" value="1"/>
</dbReference>
<feature type="signal peptide" evidence="3">
    <location>
        <begin position="1"/>
        <end position="26"/>
    </location>
</feature>
<evidence type="ECO:0000259" key="4">
    <source>
        <dbReference type="SMART" id="SM00062"/>
    </source>
</evidence>
<evidence type="ECO:0000256" key="1">
    <source>
        <dbReference type="ARBA" id="ARBA00022729"/>
    </source>
</evidence>
<organism evidence="5">
    <name type="scientific">Paenarthrobacter sp. AMU7</name>
    <dbReference type="NCBI Taxonomy" id="3162492"/>
    <lineage>
        <taxon>Bacteria</taxon>
        <taxon>Bacillati</taxon>
        <taxon>Actinomycetota</taxon>
        <taxon>Actinomycetes</taxon>
        <taxon>Micrococcales</taxon>
        <taxon>Micrococcaceae</taxon>
        <taxon>Paenarthrobacter</taxon>
    </lineage>
</organism>
<evidence type="ECO:0000256" key="3">
    <source>
        <dbReference type="SAM" id="SignalP"/>
    </source>
</evidence>
<dbReference type="InterPro" id="IPR001638">
    <property type="entry name" value="Solute-binding_3/MltF_N"/>
</dbReference>
<feature type="domain" description="Solute-binding protein family 3/N-terminal" evidence="4">
    <location>
        <begin position="46"/>
        <end position="278"/>
    </location>
</feature>
<feature type="chain" id="PRO_5044264847" evidence="3">
    <location>
        <begin position="27"/>
        <end position="306"/>
    </location>
</feature>
<reference evidence="5" key="1">
    <citation type="submission" date="2024-07" db="EMBL/GenBank/DDBJ databases">
        <authorList>
            <person name="Li J."/>
            <person name="Wei H."/>
            <person name="Ma J."/>
        </authorList>
    </citation>
    <scope>NUCLEOTIDE SEQUENCE</scope>
    <source>
        <strain evidence="5">AMU7</strain>
    </source>
</reference>
<evidence type="ECO:0000313" key="5">
    <source>
        <dbReference type="EMBL" id="XDV72237.1"/>
    </source>
</evidence>
<dbReference type="Gene3D" id="3.40.190.10">
    <property type="entry name" value="Periplasmic binding protein-like II"/>
    <property type="match status" value="2"/>
</dbReference>
<dbReference type="PANTHER" id="PTHR35936:SF19">
    <property type="entry name" value="AMINO-ACID-BINDING PROTEIN YXEM-RELATED"/>
    <property type="match status" value="1"/>
</dbReference>
<dbReference type="Pfam" id="PF00497">
    <property type="entry name" value="SBP_bac_3"/>
    <property type="match status" value="1"/>
</dbReference>
<sequence>MFRRIPKPLRTSVVAVLGAVTLALTACGGNGVASNSDALDTIEPGKLKVAIQPYMPYTAMKDGQLVGLDAEILQAAAKKLNLTIEPQVTDFNGMLGGVQSRRVDISIGGIAWTKERAKAGLFTDPPYYSPPAMAVQGDKDVKTLADLRGKNLGTVTGYVWVKSIKAVPEAKLNAYPDANGLFADVGSGRVDVGFVDPLLISYTQAQRPDLGMQTKYLTPPTDEEVQKSPDLAYFQPYMTSFYVPREAPKLEKAVSGVIREMYANGELASLITKYGGDPDQYLKPSPSMTADRRAEDRPADWTAPSN</sequence>
<dbReference type="SMART" id="SM00062">
    <property type="entry name" value="PBPb"/>
    <property type="match status" value="1"/>
</dbReference>
<feature type="region of interest" description="Disordered" evidence="2">
    <location>
        <begin position="275"/>
        <end position="306"/>
    </location>
</feature>
<dbReference type="PANTHER" id="PTHR35936">
    <property type="entry name" value="MEMBRANE-BOUND LYTIC MUREIN TRANSGLYCOSYLASE F"/>
    <property type="match status" value="1"/>
</dbReference>
<name>A0AB39YTH1_9MICC</name>
<dbReference type="CDD" id="cd13530">
    <property type="entry name" value="PBP2_peptides_like"/>
    <property type="match status" value="1"/>
</dbReference>
<gene>
    <name evidence="5" type="ORF">ABQM86_03360</name>
</gene>
<keyword evidence="1 3" id="KW-0732">Signal</keyword>
<feature type="compositionally biased region" description="Basic and acidic residues" evidence="2">
    <location>
        <begin position="290"/>
        <end position="299"/>
    </location>
</feature>